<comment type="caution">
    <text evidence="1">The sequence shown here is derived from an EMBL/GenBank/DDBJ whole genome shotgun (WGS) entry which is preliminary data.</text>
</comment>
<dbReference type="RefSeq" id="WP_109927746.1">
    <property type="nucleotide sequence ID" value="NZ_QGNY01000001.1"/>
</dbReference>
<proteinExistence type="predicted"/>
<name>A0A317F6K9_9SPHI</name>
<dbReference type="EMBL" id="QGNY01000001">
    <property type="protein sequence ID" value="PWS33158.1"/>
    <property type="molecule type" value="Genomic_DNA"/>
</dbReference>
<accession>A0A317F6K9</accession>
<evidence type="ECO:0000313" key="1">
    <source>
        <dbReference type="EMBL" id="PWS33158.1"/>
    </source>
</evidence>
<keyword evidence="2" id="KW-1185">Reference proteome</keyword>
<sequence>MNPVASYEEYKQVIDKIKSLTQSENKDAVHLYELDHLHNLATAYEQVKYDFTADFLNQQSANSQSNTGTNQPFQYFL</sequence>
<dbReference type="AlphaFoldDB" id="A0A317F6K9"/>
<evidence type="ECO:0000313" key="2">
    <source>
        <dbReference type="Proteomes" id="UP000245391"/>
    </source>
</evidence>
<dbReference type="Proteomes" id="UP000245391">
    <property type="component" value="Unassembled WGS sequence"/>
</dbReference>
<dbReference type="OrthoDB" id="771707at2"/>
<gene>
    <name evidence="1" type="ORF">DF947_00535</name>
</gene>
<reference evidence="2" key="1">
    <citation type="submission" date="2018-05" db="EMBL/GenBank/DDBJ databases">
        <title>Pedobacter paludis sp. nov., isolated from wetland soil.</title>
        <authorList>
            <person name="Zhang Y."/>
        </authorList>
    </citation>
    <scope>NUCLEOTIDE SEQUENCE [LARGE SCALE GENOMIC DNA]</scope>
    <source>
        <strain evidence="2">R-8</strain>
    </source>
</reference>
<protein>
    <submittedName>
        <fullName evidence="1">Uncharacterized protein</fullName>
    </submittedName>
</protein>
<organism evidence="1 2">
    <name type="scientific">Pedobacter paludis</name>
    <dbReference type="NCBI Taxonomy" id="2203212"/>
    <lineage>
        <taxon>Bacteria</taxon>
        <taxon>Pseudomonadati</taxon>
        <taxon>Bacteroidota</taxon>
        <taxon>Sphingobacteriia</taxon>
        <taxon>Sphingobacteriales</taxon>
        <taxon>Sphingobacteriaceae</taxon>
        <taxon>Pedobacter</taxon>
    </lineage>
</organism>